<evidence type="ECO:0000256" key="1">
    <source>
        <dbReference type="SAM" id="MobiDB-lite"/>
    </source>
</evidence>
<gene>
    <name evidence="2" type="ORF">RM574_25785</name>
</gene>
<accession>A0ABD5EDL4</accession>
<comment type="caution">
    <text evidence="2">The sequence shown here is derived from an EMBL/GenBank/DDBJ whole genome shotgun (WGS) entry which is preliminary data.</text>
</comment>
<dbReference type="RefSeq" id="WP_007824816.1">
    <property type="nucleotide sequence ID" value="NZ_JAVRER010000057.1"/>
</dbReference>
<sequence>MPDTQREKNLEKAIEAARDELHILRRRDQEKANTRDHGHDYKAMLEARDKFDDYAGRVREDHEKERDTNRHGTRE</sequence>
<dbReference type="AlphaFoldDB" id="A0ABD5EDL4"/>
<name>A0ABD5EDL4_9ACTN</name>
<dbReference type="EMBL" id="JAVRER010000057">
    <property type="protein sequence ID" value="MDT0418897.1"/>
    <property type="molecule type" value="Genomic_DNA"/>
</dbReference>
<dbReference type="Proteomes" id="UP001183607">
    <property type="component" value="Unassembled WGS sequence"/>
</dbReference>
<feature type="region of interest" description="Disordered" evidence="1">
    <location>
        <begin position="55"/>
        <end position="75"/>
    </location>
</feature>
<reference evidence="3" key="1">
    <citation type="submission" date="2023-07" db="EMBL/GenBank/DDBJ databases">
        <title>30 novel species of actinomycetes from the DSMZ collection.</title>
        <authorList>
            <person name="Nouioui I."/>
        </authorList>
    </citation>
    <scope>NUCLEOTIDE SEQUENCE [LARGE SCALE GENOMIC DNA]</scope>
    <source>
        <strain evidence="3">DSM 41982</strain>
    </source>
</reference>
<protein>
    <submittedName>
        <fullName evidence="2">Uncharacterized protein</fullName>
    </submittedName>
</protein>
<proteinExistence type="predicted"/>
<organism evidence="2 3">
    <name type="scientific">Streptomyces evansiae</name>
    <dbReference type="NCBI Taxonomy" id="3075535"/>
    <lineage>
        <taxon>Bacteria</taxon>
        <taxon>Bacillati</taxon>
        <taxon>Actinomycetota</taxon>
        <taxon>Actinomycetes</taxon>
        <taxon>Kitasatosporales</taxon>
        <taxon>Streptomycetaceae</taxon>
        <taxon>Streptomyces</taxon>
    </lineage>
</organism>
<evidence type="ECO:0000313" key="3">
    <source>
        <dbReference type="Proteomes" id="UP001183607"/>
    </source>
</evidence>
<evidence type="ECO:0000313" key="2">
    <source>
        <dbReference type="EMBL" id="MDT0418897.1"/>
    </source>
</evidence>